<accession>A0A388TIG5</accession>
<organism evidence="2 3">
    <name type="scientific">Candidatus Termititenax persephonae</name>
    <dbReference type="NCBI Taxonomy" id="2218525"/>
    <lineage>
        <taxon>Bacteria</taxon>
        <taxon>Bacillati</taxon>
        <taxon>Candidatus Margulisiibacteriota</taxon>
        <taxon>Candidatus Termititenacia</taxon>
        <taxon>Candidatus Termititenacales</taxon>
        <taxon>Candidatus Termititenacaceae</taxon>
        <taxon>Candidatus Termititenax</taxon>
    </lineage>
</organism>
<reference evidence="2 3" key="1">
    <citation type="journal article" date="2019" name="ISME J.">
        <title>Genome analyses of uncultured TG2/ZB3 bacteria in 'Margulisbacteria' specifically attached to ectosymbiotic spirochetes of protists in the termite gut.</title>
        <authorList>
            <person name="Utami Y.D."/>
            <person name="Kuwahara H."/>
            <person name="Igai K."/>
            <person name="Murakami T."/>
            <person name="Sugaya K."/>
            <person name="Morikawa T."/>
            <person name="Nagura Y."/>
            <person name="Yuki M."/>
            <person name="Deevong P."/>
            <person name="Inoue T."/>
            <person name="Kihara K."/>
            <person name="Lo N."/>
            <person name="Yamada A."/>
            <person name="Ohkuma M."/>
            <person name="Hongoh Y."/>
        </authorList>
    </citation>
    <scope>NUCLEOTIDE SEQUENCE [LARGE SCALE GENOMIC DNA]</scope>
    <source>
        <strain evidence="2">NkOx7-02</strain>
    </source>
</reference>
<evidence type="ECO:0000256" key="1">
    <source>
        <dbReference type="SAM" id="SignalP"/>
    </source>
</evidence>
<feature type="chain" id="PRO_5017205637" evidence="1">
    <location>
        <begin position="19"/>
        <end position="588"/>
    </location>
</feature>
<gene>
    <name evidence="2" type="ORF">NO2_1460</name>
</gene>
<protein>
    <submittedName>
        <fullName evidence="2">Uncharacterized protein</fullName>
    </submittedName>
</protein>
<sequence length="588" mass="67367">MKRCWFLGLLLVALSAAAKLELAVDSVATFRPGRAITRFVNLSPDKLMIAQTAPDTLTIRARRKIGAALVYYWTDQEATRQEVLTVRVLGRSAAAAPASAVSGKNKGNFQTYFKFDPANQTPVNKKMILSSLAYSADAGTLGWDFYTRYRHNAVSDKEDRGQLETLTFNLHRGPNHLTVGDTYVKYSELLAPYLEMQGLTGQYSFGALRLDGFLGKRPGNYWGSAVGENYIAEKDKEVDLGGGRLVWLYNDNLDFAYAAASRRAAPEENILGSYYVQSGAVNYRWDNYRSGLELASSGGRRQAEAARTELSYDTEKYGWQITYRDVAPGYRALADYFNYTGVQGWTFYGSARPVRSLSLSGSYEAYLQRFDREYTKLTNPDYDVERLRLRLGLDRVAFFRPVISYYANYRETYRANGFNAQVSEIEILRRRLWAYYDFSTWKYESLTAEYFNDRGTTGLKYRRGWFSYRVEKIDERTRYLLGGTSYGTTGWNLITGLGEFKLPSNFKVSLSHWYQARRNTLDTLDKNRNSLRLALGQSLGDLYWYLNGVCSREKSLFYEYEDEYGRDGYFYHDKLTQSEVSGGLVYKF</sequence>
<proteinExistence type="predicted"/>
<name>A0A388TIG5_9BACT</name>
<evidence type="ECO:0000313" key="2">
    <source>
        <dbReference type="EMBL" id="GBR76998.1"/>
    </source>
</evidence>
<comment type="caution">
    <text evidence="2">The sequence shown here is derived from an EMBL/GenBank/DDBJ whole genome shotgun (WGS) entry which is preliminary data.</text>
</comment>
<dbReference type="Proteomes" id="UP000275925">
    <property type="component" value="Unassembled WGS sequence"/>
</dbReference>
<dbReference type="AlphaFoldDB" id="A0A388TIG5"/>
<evidence type="ECO:0000313" key="3">
    <source>
        <dbReference type="Proteomes" id="UP000275925"/>
    </source>
</evidence>
<feature type="signal peptide" evidence="1">
    <location>
        <begin position="1"/>
        <end position="18"/>
    </location>
</feature>
<keyword evidence="1" id="KW-0732">Signal</keyword>
<keyword evidence="3" id="KW-1185">Reference proteome</keyword>
<dbReference type="EMBL" id="BGZO01000078">
    <property type="protein sequence ID" value="GBR76998.1"/>
    <property type="molecule type" value="Genomic_DNA"/>
</dbReference>